<sequence length="254" mass="28054">MKQSAPFKVKRWRPPDKGRTSRCACTNNVCLTHRLIHGDLKPYSLWRWGKSGMFSRQRLLSSWKEIRPYFIFAIILFFAGIVIGGTPNAPAEFLEQQLKGLNSIADSVHKSDNPEMTMFLLIAMNNIFNTILIMGLGLIAGIMPVIMLVSNGLLIGFLMKAVAAEGHSVWEMIFKGLLPHALFELSAVFLACAFGMRFGMTLFKGIMGTALGKKQPWQPFVSTATGAVPALIAIVAFLLIGAVIESTITYWLVS</sequence>
<feature type="transmembrane region" description="Helical" evidence="1">
    <location>
        <begin position="176"/>
        <end position="199"/>
    </location>
</feature>
<feature type="transmembrane region" description="Helical" evidence="1">
    <location>
        <begin position="116"/>
        <end position="138"/>
    </location>
</feature>
<dbReference type="AlphaFoldDB" id="A0A494X674"/>
<dbReference type="Pfam" id="PF01944">
    <property type="entry name" value="SpoIIM"/>
    <property type="match status" value="1"/>
</dbReference>
<feature type="transmembrane region" description="Helical" evidence="1">
    <location>
        <begin position="66"/>
        <end position="85"/>
    </location>
</feature>
<evidence type="ECO:0000313" key="3">
    <source>
        <dbReference type="Proteomes" id="UP000282076"/>
    </source>
</evidence>
<keyword evidence="1" id="KW-0812">Transmembrane</keyword>
<dbReference type="PANTHER" id="PTHR35337:SF1">
    <property type="entry name" value="SLR1478 PROTEIN"/>
    <property type="match status" value="1"/>
</dbReference>
<keyword evidence="1" id="KW-1133">Transmembrane helix</keyword>
<evidence type="ECO:0000313" key="2">
    <source>
        <dbReference type="EMBL" id="RKP45141.1"/>
    </source>
</evidence>
<gene>
    <name evidence="2" type="ORF">D7Z26_26215</name>
</gene>
<protein>
    <submittedName>
        <fullName evidence="2">Stage II sporulation protein M</fullName>
    </submittedName>
</protein>
<keyword evidence="1" id="KW-0472">Membrane</keyword>
<dbReference type="Proteomes" id="UP000282076">
    <property type="component" value="Unassembled WGS sequence"/>
</dbReference>
<organism evidence="2 3">
    <name type="scientific">Cohnella endophytica</name>
    <dbReference type="NCBI Taxonomy" id="2419778"/>
    <lineage>
        <taxon>Bacteria</taxon>
        <taxon>Bacillati</taxon>
        <taxon>Bacillota</taxon>
        <taxon>Bacilli</taxon>
        <taxon>Bacillales</taxon>
        <taxon>Paenibacillaceae</taxon>
        <taxon>Cohnella</taxon>
    </lineage>
</organism>
<dbReference type="PANTHER" id="PTHR35337">
    <property type="entry name" value="SLR1478 PROTEIN"/>
    <property type="match status" value="1"/>
</dbReference>
<accession>A0A494X674</accession>
<comment type="caution">
    <text evidence="2">The sequence shown here is derived from an EMBL/GenBank/DDBJ whole genome shotgun (WGS) entry which is preliminary data.</text>
</comment>
<proteinExistence type="predicted"/>
<dbReference type="InterPro" id="IPR002798">
    <property type="entry name" value="SpoIIM-like"/>
</dbReference>
<name>A0A494X674_9BACL</name>
<evidence type="ECO:0000256" key="1">
    <source>
        <dbReference type="SAM" id="Phobius"/>
    </source>
</evidence>
<keyword evidence="3" id="KW-1185">Reference proteome</keyword>
<dbReference type="EMBL" id="RBZM01000016">
    <property type="protein sequence ID" value="RKP45141.1"/>
    <property type="molecule type" value="Genomic_DNA"/>
</dbReference>
<feature type="transmembrane region" description="Helical" evidence="1">
    <location>
        <begin position="220"/>
        <end position="244"/>
    </location>
</feature>
<feature type="transmembrane region" description="Helical" evidence="1">
    <location>
        <begin position="145"/>
        <end position="164"/>
    </location>
</feature>
<reference evidence="2 3" key="1">
    <citation type="submission" date="2018-10" db="EMBL/GenBank/DDBJ databases">
        <title>Cohnella sp. M2MS4P-1, whole genome shotgun sequence.</title>
        <authorList>
            <person name="Tuo L."/>
        </authorList>
    </citation>
    <scope>NUCLEOTIDE SEQUENCE [LARGE SCALE GENOMIC DNA]</scope>
    <source>
        <strain evidence="2 3">M2MS4P-1</strain>
    </source>
</reference>